<keyword evidence="4" id="KW-1185">Reference proteome</keyword>
<sequence length="257" mass="27587">MLLKSILSQKPLLEVCAYSFESCIAAQKGGANRIELCSSMYEGGTTPSAGLVKMVMANISIEVHAMIRPRGGDFCYSADELAIMKEDILVMKNLGCAGIVLGILKADGKVNLEQTAELVKLAAPMAVTFHRAIDMTPDFSEALESVIEAGCTRILTSGQSNIAIDGIEQIRKIVAQAKGRIQIMAGSGVNSNNAITLAETGIDALHLTGKTTRDSVMTYRREGIAMGGLSEVPEYAIAFTDSNKIKQIVTLLEEHYR</sequence>
<dbReference type="PANTHER" id="PTHR12598:SF0">
    <property type="entry name" value="COPPER HOMEOSTASIS PROTEIN CUTC HOMOLOG"/>
    <property type="match status" value="1"/>
</dbReference>
<evidence type="ECO:0000256" key="1">
    <source>
        <dbReference type="ARBA" id="ARBA00007768"/>
    </source>
</evidence>
<comment type="subcellular location">
    <subcellularLocation>
        <location evidence="2">Cytoplasm</location>
    </subcellularLocation>
</comment>
<name>A0ABU5Q470_9BACT</name>
<keyword evidence="2" id="KW-0963">Cytoplasm</keyword>
<dbReference type="RefSeq" id="WP_323294807.1">
    <property type="nucleotide sequence ID" value="NZ_JAYFUM010000001.1"/>
</dbReference>
<dbReference type="InterPro" id="IPR036822">
    <property type="entry name" value="CutC-like_dom_sf"/>
</dbReference>
<accession>A0ABU5Q470</accession>
<proteinExistence type="inferred from homology"/>
<evidence type="ECO:0000313" key="3">
    <source>
        <dbReference type="EMBL" id="MEA5137626.1"/>
    </source>
</evidence>
<dbReference type="Pfam" id="PF03932">
    <property type="entry name" value="CutC"/>
    <property type="match status" value="1"/>
</dbReference>
<comment type="similarity">
    <text evidence="1 2">Belongs to the CutC family.</text>
</comment>
<dbReference type="EMBL" id="JAYFUM010000001">
    <property type="protein sequence ID" value="MEA5137626.1"/>
    <property type="molecule type" value="Genomic_DNA"/>
</dbReference>
<dbReference type="PANTHER" id="PTHR12598">
    <property type="entry name" value="COPPER HOMEOSTASIS PROTEIN CUTC"/>
    <property type="match status" value="1"/>
</dbReference>
<dbReference type="Gene3D" id="3.20.20.380">
    <property type="entry name" value="Copper homeostasis (CutC) domain"/>
    <property type="match status" value="1"/>
</dbReference>
<reference evidence="3 4" key="1">
    <citation type="submission" date="2023-12" db="EMBL/GenBank/DDBJ databases">
        <title>Novel species of the genus Arcicella isolated from rivers.</title>
        <authorList>
            <person name="Lu H."/>
        </authorList>
    </citation>
    <scope>NUCLEOTIDE SEQUENCE [LARGE SCALE GENOMIC DNA]</scope>
    <source>
        <strain evidence="3 4">KCTC 23307</strain>
    </source>
</reference>
<dbReference type="SUPFAM" id="SSF110395">
    <property type="entry name" value="CutC-like"/>
    <property type="match status" value="1"/>
</dbReference>
<comment type="caution">
    <text evidence="3">The sequence shown here is derived from an EMBL/GenBank/DDBJ whole genome shotgun (WGS) entry which is preliminary data.</text>
</comment>
<organism evidence="3 4">
    <name type="scientific">Arcicella rigui</name>
    <dbReference type="NCBI Taxonomy" id="797020"/>
    <lineage>
        <taxon>Bacteria</taxon>
        <taxon>Pseudomonadati</taxon>
        <taxon>Bacteroidota</taxon>
        <taxon>Cytophagia</taxon>
        <taxon>Cytophagales</taxon>
        <taxon>Flectobacillaceae</taxon>
        <taxon>Arcicella</taxon>
    </lineage>
</organism>
<dbReference type="HAMAP" id="MF_00795">
    <property type="entry name" value="CutC"/>
    <property type="match status" value="1"/>
</dbReference>
<evidence type="ECO:0000256" key="2">
    <source>
        <dbReference type="HAMAP-Rule" id="MF_00795"/>
    </source>
</evidence>
<dbReference type="Proteomes" id="UP001302949">
    <property type="component" value="Unassembled WGS sequence"/>
</dbReference>
<comment type="caution">
    <text evidence="2">Once thought to be involved in copper homeostasis, experiments in E.coli have shown this is not the case.</text>
</comment>
<gene>
    <name evidence="2" type="primary">cutC</name>
    <name evidence="3" type="ORF">VB248_00700</name>
</gene>
<dbReference type="InterPro" id="IPR005627">
    <property type="entry name" value="CutC-like"/>
</dbReference>
<evidence type="ECO:0000313" key="4">
    <source>
        <dbReference type="Proteomes" id="UP001302949"/>
    </source>
</evidence>
<protein>
    <recommendedName>
        <fullName evidence="2">PF03932 family protein CutC</fullName>
    </recommendedName>
</protein>